<evidence type="ECO:0000256" key="12">
    <source>
        <dbReference type="RuleBase" id="RU003784"/>
    </source>
</evidence>
<dbReference type="EMBL" id="QRGP01000001">
    <property type="protein sequence ID" value="RDV07091.1"/>
    <property type="molecule type" value="Genomic_DNA"/>
</dbReference>
<keyword evidence="8 10" id="KW-0460">Magnesium</keyword>
<dbReference type="InterPro" id="IPR018022">
    <property type="entry name" value="IPT"/>
</dbReference>
<dbReference type="NCBIfam" id="TIGR00174">
    <property type="entry name" value="miaA"/>
    <property type="match status" value="1"/>
</dbReference>
<dbReference type="PANTHER" id="PTHR11088:SF60">
    <property type="entry name" value="TRNA DIMETHYLALLYLTRANSFERASE"/>
    <property type="match status" value="1"/>
</dbReference>
<comment type="function">
    <text evidence="2 10 12">Catalyzes the transfer of a dimethylallyl group onto the adenine at position 37 in tRNAs that read codons beginning with uridine, leading to the formation of N6-(dimethylallyl)adenosine (i(6)A).</text>
</comment>
<dbReference type="EC" id="2.5.1.75" evidence="10"/>
<evidence type="ECO:0000256" key="2">
    <source>
        <dbReference type="ARBA" id="ARBA00003213"/>
    </source>
</evidence>
<comment type="similarity">
    <text evidence="3 10 13">Belongs to the IPP transferase family.</text>
</comment>
<keyword evidence="7 10" id="KW-0067">ATP-binding</keyword>
<dbReference type="GO" id="GO:0005524">
    <property type="term" value="F:ATP binding"/>
    <property type="evidence" value="ECO:0007669"/>
    <property type="project" value="UniProtKB-UniRule"/>
</dbReference>
<evidence type="ECO:0000256" key="8">
    <source>
        <dbReference type="ARBA" id="ARBA00022842"/>
    </source>
</evidence>
<dbReference type="Pfam" id="PF01715">
    <property type="entry name" value="IPPT"/>
    <property type="match status" value="1"/>
</dbReference>
<evidence type="ECO:0000313" key="14">
    <source>
        <dbReference type="EMBL" id="RDV07091.1"/>
    </source>
</evidence>
<reference evidence="15" key="1">
    <citation type="submission" date="2018-08" db="EMBL/GenBank/DDBJ databases">
        <authorList>
            <person name="Kim S.-J."/>
            <person name="Jung G.-Y."/>
        </authorList>
    </citation>
    <scope>NUCLEOTIDE SEQUENCE [LARGE SCALE GENOMIC DNA]</scope>
    <source>
        <strain evidence="15">GY_G</strain>
    </source>
</reference>
<dbReference type="SUPFAM" id="SSF52540">
    <property type="entry name" value="P-loop containing nucleoside triphosphate hydrolases"/>
    <property type="match status" value="1"/>
</dbReference>
<comment type="caution">
    <text evidence="14">The sequence shown here is derived from an EMBL/GenBank/DDBJ whole genome shotgun (WGS) entry which is preliminary data.</text>
</comment>
<gene>
    <name evidence="10" type="primary">miaA</name>
    <name evidence="14" type="ORF">DXH95_06835</name>
</gene>
<comment type="cofactor">
    <cofactor evidence="1 10">
        <name>Mg(2+)</name>
        <dbReference type="ChEBI" id="CHEBI:18420"/>
    </cofactor>
</comment>
<dbReference type="PANTHER" id="PTHR11088">
    <property type="entry name" value="TRNA DIMETHYLALLYLTRANSFERASE"/>
    <property type="match status" value="1"/>
</dbReference>
<evidence type="ECO:0000256" key="11">
    <source>
        <dbReference type="RuleBase" id="RU003783"/>
    </source>
</evidence>
<protein>
    <recommendedName>
        <fullName evidence="10">tRNA dimethylallyltransferase</fullName>
        <ecNumber evidence="10">2.5.1.75</ecNumber>
    </recommendedName>
    <alternativeName>
        <fullName evidence="10">Dimethylallyl diphosphate:tRNA dimethylallyltransferase</fullName>
        <shortName evidence="10">DMAPP:tRNA dimethylallyltransferase</shortName>
        <shortName evidence="10">DMATase</shortName>
    </alternativeName>
    <alternativeName>
        <fullName evidence="10">Isopentenyl-diphosphate:tRNA isopentenyltransferase</fullName>
        <shortName evidence="10">IPP transferase</shortName>
        <shortName evidence="10">IPPT</shortName>
        <shortName evidence="10">IPTase</shortName>
    </alternativeName>
</protein>
<keyword evidence="5 10" id="KW-0819">tRNA processing</keyword>
<dbReference type="AlphaFoldDB" id="A0A371BIA9"/>
<evidence type="ECO:0000256" key="10">
    <source>
        <dbReference type="HAMAP-Rule" id="MF_00185"/>
    </source>
</evidence>
<name>A0A371BIA9_9SPHN</name>
<evidence type="ECO:0000256" key="6">
    <source>
        <dbReference type="ARBA" id="ARBA00022741"/>
    </source>
</evidence>
<keyword evidence="4 10" id="KW-0808">Transferase</keyword>
<evidence type="ECO:0000256" key="13">
    <source>
        <dbReference type="RuleBase" id="RU003785"/>
    </source>
</evidence>
<dbReference type="Proteomes" id="UP000263833">
    <property type="component" value="Unassembled WGS sequence"/>
</dbReference>
<comment type="catalytic activity">
    <reaction evidence="9 10 11">
        <text>adenosine(37) in tRNA + dimethylallyl diphosphate = N(6)-dimethylallyladenosine(37) in tRNA + diphosphate</text>
        <dbReference type="Rhea" id="RHEA:26482"/>
        <dbReference type="Rhea" id="RHEA-COMP:10162"/>
        <dbReference type="Rhea" id="RHEA-COMP:10375"/>
        <dbReference type="ChEBI" id="CHEBI:33019"/>
        <dbReference type="ChEBI" id="CHEBI:57623"/>
        <dbReference type="ChEBI" id="CHEBI:74411"/>
        <dbReference type="ChEBI" id="CHEBI:74415"/>
        <dbReference type="EC" id="2.5.1.75"/>
    </reaction>
</comment>
<dbReference type="Gene3D" id="1.10.20.140">
    <property type="match status" value="1"/>
</dbReference>
<evidence type="ECO:0000256" key="9">
    <source>
        <dbReference type="ARBA" id="ARBA00049563"/>
    </source>
</evidence>
<dbReference type="GO" id="GO:0052381">
    <property type="term" value="F:tRNA dimethylallyltransferase activity"/>
    <property type="evidence" value="ECO:0007669"/>
    <property type="project" value="UniProtKB-UniRule"/>
</dbReference>
<dbReference type="GO" id="GO:0006400">
    <property type="term" value="P:tRNA modification"/>
    <property type="evidence" value="ECO:0007669"/>
    <property type="project" value="TreeGrafter"/>
</dbReference>
<comment type="caution">
    <text evidence="10">Lacks conserved residue(s) required for the propagation of feature annotation.</text>
</comment>
<feature type="binding site" evidence="10">
    <location>
        <begin position="20"/>
        <end position="25"/>
    </location>
    <ligand>
        <name>substrate</name>
    </ligand>
</feature>
<organism evidence="14 15">
    <name type="scientific">Sphingorhabdus pulchriflava</name>
    <dbReference type="NCBI Taxonomy" id="2292257"/>
    <lineage>
        <taxon>Bacteria</taxon>
        <taxon>Pseudomonadati</taxon>
        <taxon>Pseudomonadota</taxon>
        <taxon>Alphaproteobacteria</taxon>
        <taxon>Sphingomonadales</taxon>
        <taxon>Sphingomonadaceae</taxon>
        <taxon>Sphingorhabdus</taxon>
    </lineage>
</organism>
<accession>A0A371BIA9</accession>
<feature type="binding site" evidence="10">
    <location>
        <begin position="18"/>
        <end position="25"/>
    </location>
    <ligand>
        <name>ATP</name>
        <dbReference type="ChEBI" id="CHEBI:30616"/>
    </ligand>
</feature>
<keyword evidence="6 10" id="KW-0547">Nucleotide-binding</keyword>
<dbReference type="HAMAP" id="MF_00185">
    <property type="entry name" value="IPP_trans"/>
    <property type="match status" value="1"/>
</dbReference>
<keyword evidence="15" id="KW-1185">Reference proteome</keyword>
<evidence type="ECO:0000256" key="1">
    <source>
        <dbReference type="ARBA" id="ARBA00001946"/>
    </source>
</evidence>
<dbReference type="Gene3D" id="3.40.50.300">
    <property type="entry name" value="P-loop containing nucleotide triphosphate hydrolases"/>
    <property type="match status" value="1"/>
</dbReference>
<dbReference type="RefSeq" id="WP_115548637.1">
    <property type="nucleotide sequence ID" value="NZ_QRGP01000001.1"/>
</dbReference>
<feature type="site" description="Interaction with substrate tRNA" evidence="10">
    <location>
        <position position="131"/>
    </location>
</feature>
<dbReference type="InterPro" id="IPR027417">
    <property type="entry name" value="P-loop_NTPase"/>
</dbReference>
<feature type="site" description="Interaction with substrate tRNA" evidence="10">
    <location>
        <position position="109"/>
    </location>
</feature>
<proteinExistence type="inferred from homology"/>
<comment type="subunit">
    <text evidence="10">Monomer.</text>
</comment>
<dbReference type="InterPro" id="IPR039657">
    <property type="entry name" value="Dimethylallyltransferase"/>
</dbReference>
<dbReference type="OrthoDB" id="9776390at2"/>
<evidence type="ECO:0000256" key="4">
    <source>
        <dbReference type="ARBA" id="ARBA00022679"/>
    </source>
</evidence>
<evidence type="ECO:0000256" key="3">
    <source>
        <dbReference type="ARBA" id="ARBA00005842"/>
    </source>
</evidence>
<sequence>MTNPQKRPRGKRLALIAGPTASGKTALALRLAHSRPVTIINADSAQVYAHLPILSAQPSAEEMASAPHRLFGYLDGREACSAARWAQDAKHEVEIAWSEDRLPILVGGTGLYLRTLLDGIAPIPEIDPQVRSAVRALPTAEAYHALADTDANSAAVLSPNDDSRIKRALEVMRSTGKSVVEWRALREGGIGGDVELHPLILLPPRDWLHVRCDLRFAQMLERGAIDEVKALLALNLPADAPVTRAIGVPEITAMLRGEIDRGEALARGQAATRQYAKRQYTWFRNQPPTNWPRYSEIYSDSEFSKIERLFHF</sequence>
<feature type="region of interest" description="Interaction with substrate tRNA" evidence="10">
    <location>
        <begin position="43"/>
        <end position="46"/>
    </location>
</feature>
<evidence type="ECO:0000313" key="15">
    <source>
        <dbReference type="Proteomes" id="UP000263833"/>
    </source>
</evidence>
<evidence type="ECO:0000256" key="7">
    <source>
        <dbReference type="ARBA" id="ARBA00022840"/>
    </source>
</evidence>
<evidence type="ECO:0000256" key="5">
    <source>
        <dbReference type="ARBA" id="ARBA00022694"/>
    </source>
</evidence>